<evidence type="ECO:0000313" key="3">
    <source>
        <dbReference type="Proteomes" id="UP001596163"/>
    </source>
</evidence>
<evidence type="ECO:0000256" key="1">
    <source>
        <dbReference type="SAM" id="SignalP"/>
    </source>
</evidence>
<gene>
    <name evidence="2" type="ORF">ACFPIK_01145</name>
</gene>
<evidence type="ECO:0000313" key="2">
    <source>
        <dbReference type="EMBL" id="MFC5190354.1"/>
    </source>
</evidence>
<feature type="chain" id="PRO_5045888844" description="Outer membrane protein beta-barrel domain-containing protein" evidence="1">
    <location>
        <begin position="20"/>
        <end position="238"/>
    </location>
</feature>
<comment type="caution">
    <text evidence="2">The sequence shown here is derived from an EMBL/GenBank/DDBJ whole genome shotgun (WGS) entry which is preliminary data.</text>
</comment>
<dbReference type="EMBL" id="JBHSKS010000001">
    <property type="protein sequence ID" value="MFC5190354.1"/>
    <property type="molecule type" value="Genomic_DNA"/>
</dbReference>
<reference evidence="3" key="1">
    <citation type="journal article" date="2019" name="Int. J. Syst. Evol. Microbiol.">
        <title>The Global Catalogue of Microorganisms (GCM) 10K type strain sequencing project: providing services to taxonomists for standard genome sequencing and annotation.</title>
        <authorList>
            <consortium name="The Broad Institute Genomics Platform"/>
            <consortium name="The Broad Institute Genome Sequencing Center for Infectious Disease"/>
            <person name="Wu L."/>
            <person name="Ma J."/>
        </authorList>
    </citation>
    <scope>NUCLEOTIDE SEQUENCE [LARGE SCALE GENOMIC DNA]</scope>
    <source>
        <strain evidence="3">CGMCC 1.7030</strain>
    </source>
</reference>
<sequence length="238" mass="26221">MKKRLLVLLVTLLSSPSFAQFSEKAQVSLYGNLGFPMGEFRQAIQNSIGGNGVGLGSSILFNPKKEAAYSPVLLGIEFNYLHLGTEKTPESTFLPQLKTSYNYITLGPVVRALLSQREEGIVPFVDGFVGMKLLNTKTRIDNTIIDTLLDQEYLESLLSTNYEGLGYGMGIGFFTRKLDKGGINVGNSFYLKLNYAYGDRLTYVRKGSIAVDSEGFITYKNGKTQTGMITLQAGIMLF</sequence>
<evidence type="ECO:0008006" key="4">
    <source>
        <dbReference type="Google" id="ProtNLM"/>
    </source>
</evidence>
<keyword evidence="3" id="KW-1185">Reference proteome</keyword>
<keyword evidence="1" id="KW-0732">Signal</keyword>
<accession>A0ABW0BS90</accession>
<name>A0ABW0BS90_9BACT</name>
<proteinExistence type="predicted"/>
<organism evidence="2 3">
    <name type="scientific">Algoriphagus aquatilis</name>
    <dbReference type="NCBI Taxonomy" id="490186"/>
    <lineage>
        <taxon>Bacteria</taxon>
        <taxon>Pseudomonadati</taxon>
        <taxon>Bacteroidota</taxon>
        <taxon>Cytophagia</taxon>
        <taxon>Cytophagales</taxon>
        <taxon>Cyclobacteriaceae</taxon>
        <taxon>Algoriphagus</taxon>
    </lineage>
</organism>
<dbReference type="RefSeq" id="WP_377911346.1">
    <property type="nucleotide sequence ID" value="NZ_JBHSKS010000001.1"/>
</dbReference>
<dbReference type="Proteomes" id="UP001596163">
    <property type="component" value="Unassembled WGS sequence"/>
</dbReference>
<protein>
    <recommendedName>
        <fullName evidence="4">Outer membrane protein beta-barrel domain-containing protein</fullName>
    </recommendedName>
</protein>
<feature type="signal peptide" evidence="1">
    <location>
        <begin position="1"/>
        <end position="19"/>
    </location>
</feature>